<dbReference type="CDD" id="cd23399">
    <property type="entry name" value="beta-trefoil_ABD_ABFB"/>
    <property type="match status" value="1"/>
</dbReference>
<feature type="compositionally biased region" description="Basic and acidic residues" evidence="1">
    <location>
        <begin position="1"/>
        <end position="14"/>
    </location>
</feature>
<evidence type="ECO:0000256" key="2">
    <source>
        <dbReference type="SAM" id="Phobius"/>
    </source>
</evidence>
<accession>A0ABQ5QQK3</accession>
<comment type="caution">
    <text evidence="4">The sequence shown here is derived from an EMBL/GenBank/DDBJ whole genome shotgun (WGS) entry which is preliminary data.</text>
</comment>
<evidence type="ECO:0000313" key="4">
    <source>
        <dbReference type="EMBL" id="GLH96247.1"/>
    </source>
</evidence>
<dbReference type="InterPro" id="IPR007934">
    <property type="entry name" value="AbfB_ABD"/>
</dbReference>
<feature type="domain" description="Alpha-L-arabinofuranosidase B arabinose-binding" evidence="3">
    <location>
        <begin position="113"/>
        <end position="245"/>
    </location>
</feature>
<dbReference type="RefSeq" id="WP_281893420.1">
    <property type="nucleotide sequence ID" value="NZ_BSDI01000007.1"/>
</dbReference>
<dbReference type="Pfam" id="PF05270">
    <property type="entry name" value="AbfB"/>
    <property type="match status" value="1"/>
</dbReference>
<gene>
    <name evidence="4" type="ORF">Pa4123_15210</name>
</gene>
<dbReference type="Gene3D" id="2.80.10.50">
    <property type="match status" value="1"/>
</dbReference>
<keyword evidence="2" id="KW-0812">Transmembrane</keyword>
<evidence type="ECO:0000313" key="5">
    <source>
        <dbReference type="Proteomes" id="UP001144280"/>
    </source>
</evidence>
<feature type="transmembrane region" description="Helical" evidence="2">
    <location>
        <begin position="45"/>
        <end position="65"/>
    </location>
</feature>
<organism evidence="4 5">
    <name type="scientific">Phytohabitans aurantiacus</name>
    <dbReference type="NCBI Taxonomy" id="3016789"/>
    <lineage>
        <taxon>Bacteria</taxon>
        <taxon>Bacillati</taxon>
        <taxon>Actinomycetota</taxon>
        <taxon>Actinomycetes</taxon>
        <taxon>Micromonosporales</taxon>
        <taxon>Micromonosporaceae</taxon>
    </lineage>
</organism>
<name>A0ABQ5QQK3_9ACTN</name>
<proteinExistence type="predicted"/>
<feature type="region of interest" description="Disordered" evidence="1">
    <location>
        <begin position="1"/>
        <end position="31"/>
    </location>
</feature>
<dbReference type="EMBL" id="BSDI01000007">
    <property type="protein sequence ID" value="GLH96247.1"/>
    <property type="molecule type" value="Genomic_DNA"/>
</dbReference>
<evidence type="ECO:0000259" key="3">
    <source>
        <dbReference type="Pfam" id="PF05270"/>
    </source>
</evidence>
<feature type="compositionally biased region" description="Low complexity" evidence="1">
    <location>
        <begin position="77"/>
        <end position="93"/>
    </location>
</feature>
<evidence type="ECO:0000256" key="1">
    <source>
        <dbReference type="SAM" id="MobiDB-lite"/>
    </source>
</evidence>
<sequence>MSTDPHAPRPEPKRSAPAPTGTVYGRGGAPTRDQELGLLERLHPAVTAGVAAAVIGVFALGYLAWRAASGTESSAAAPATAAPTAPQTAQEPAVSPSPSPSPTGATLSAGLWSLESADRSGSYVRRDDGRAVIDTVTPESDTADRREASLIVVAGLADPSCFTFRTNDGRFLRHFDYRLRFDEQDDSDLFREDATFCARTGATADSVTLRSHNYPDRVIHHRQSELWIDQPDGSEGFTGASSFVVRSALIS</sequence>
<dbReference type="InterPro" id="IPR036195">
    <property type="entry name" value="AbfB_ABD_sf"/>
</dbReference>
<keyword evidence="2" id="KW-1133">Transmembrane helix</keyword>
<feature type="region of interest" description="Disordered" evidence="1">
    <location>
        <begin position="77"/>
        <end position="107"/>
    </location>
</feature>
<protein>
    <recommendedName>
        <fullName evidence="3">Alpha-L-arabinofuranosidase B arabinose-binding domain-containing protein</fullName>
    </recommendedName>
</protein>
<keyword evidence="5" id="KW-1185">Reference proteome</keyword>
<keyword evidence="2" id="KW-0472">Membrane</keyword>
<dbReference type="SUPFAM" id="SSF110221">
    <property type="entry name" value="AbfB domain"/>
    <property type="match status" value="1"/>
</dbReference>
<reference evidence="4" key="1">
    <citation type="submission" date="2022-12" db="EMBL/GenBank/DDBJ databases">
        <title>New Phytohabitans aurantiacus sp. RD004123 nov., an actinomycete isolated from soil.</title>
        <authorList>
            <person name="Triningsih D.W."/>
            <person name="Harunari E."/>
            <person name="Igarashi Y."/>
        </authorList>
    </citation>
    <scope>NUCLEOTIDE SEQUENCE</scope>
    <source>
        <strain evidence="4">RD004123</strain>
    </source>
</reference>
<dbReference type="Proteomes" id="UP001144280">
    <property type="component" value="Unassembled WGS sequence"/>
</dbReference>